<feature type="domain" description="AMP-activated protein kinase glycogen-binding" evidence="1">
    <location>
        <begin position="158"/>
        <end position="226"/>
    </location>
</feature>
<organism evidence="2 3">
    <name type="scientific">Spirochaeta isovalerica</name>
    <dbReference type="NCBI Taxonomy" id="150"/>
    <lineage>
        <taxon>Bacteria</taxon>
        <taxon>Pseudomonadati</taxon>
        <taxon>Spirochaetota</taxon>
        <taxon>Spirochaetia</taxon>
        <taxon>Spirochaetales</taxon>
        <taxon>Spirochaetaceae</taxon>
        <taxon>Spirochaeta</taxon>
    </lineage>
</organism>
<accession>A0A841RD14</accession>
<reference evidence="2 3" key="1">
    <citation type="submission" date="2020-08" db="EMBL/GenBank/DDBJ databases">
        <title>Genomic Encyclopedia of Type Strains, Phase IV (KMG-IV): sequencing the most valuable type-strain genomes for metagenomic binning, comparative biology and taxonomic classification.</title>
        <authorList>
            <person name="Goeker M."/>
        </authorList>
    </citation>
    <scope>NUCLEOTIDE SEQUENCE [LARGE SCALE GENOMIC DNA]</scope>
    <source>
        <strain evidence="2 3">DSM 2461</strain>
    </source>
</reference>
<keyword evidence="3" id="KW-1185">Reference proteome</keyword>
<evidence type="ECO:0000313" key="3">
    <source>
        <dbReference type="Proteomes" id="UP000587760"/>
    </source>
</evidence>
<evidence type="ECO:0000259" key="1">
    <source>
        <dbReference type="Pfam" id="PF16561"/>
    </source>
</evidence>
<dbReference type="InterPro" id="IPR014756">
    <property type="entry name" value="Ig_E-set"/>
</dbReference>
<evidence type="ECO:0000313" key="2">
    <source>
        <dbReference type="EMBL" id="MBB6481127.1"/>
    </source>
</evidence>
<dbReference type="InterPro" id="IPR032640">
    <property type="entry name" value="AMPK1_CBM"/>
</dbReference>
<gene>
    <name evidence="2" type="ORF">HNR50_002800</name>
</gene>
<dbReference type="EMBL" id="JACHGJ010000005">
    <property type="protein sequence ID" value="MBB6481127.1"/>
    <property type="molecule type" value="Genomic_DNA"/>
</dbReference>
<sequence length="230" mass="26343">MKKTALFIIILIFSAGSVLWGQSNLPLHLKIMGLSRTEEPQIWNGMIFLTARPERSVRFIGVAFDYESYNTIHPFEINEKGIYVYTAPVPEREEIHYRLIMDGLWMADPLNKENRKDKYGIEVSRLTVPSQSYVKVTGPVNDSSGKTVFSLRSRPDATVSIVGTFNGWDPYMTPMIETSSGVYTTELKLREGSYFYYFIVDGKKAMDPQNFLRARNVEGEEVCRIDIDRS</sequence>
<dbReference type="InterPro" id="IPR013783">
    <property type="entry name" value="Ig-like_fold"/>
</dbReference>
<proteinExistence type="predicted"/>
<dbReference type="Gene3D" id="2.60.40.10">
    <property type="entry name" value="Immunoglobulins"/>
    <property type="match status" value="2"/>
</dbReference>
<dbReference type="AlphaFoldDB" id="A0A841RD14"/>
<protein>
    <submittedName>
        <fullName evidence="2">1,4-alpha-glucan branching enzyme</fullName>
    </submittedName>
</protein>
<dbReference type="Proteomes" id="UP000587760">
    <property type="component" value="Unassembled WGS sequence"/>
</dbReference>
<dbReference type="RefSeq" id="WP_184747371.1">
    <property type="nucleotide sequence ID" value="NZ_JACHGJ010000005.1"/>
</dbReference>
<dbReference type="Pfam" id="PF16561">
    <property type="entry name" value="AMPK1_CBM"/>
    <property type="match status" value="1"/>
</dbReference>
<dbReference type="SUPFAM" id="SSF81296">
    <property type="entry name" value="E set domains"/>
    <property type="match status" value="2"/>
</dbReference>
<comment type="caution">
    <text evidence="2">The sequence shown here is derived from an EMBL/GenBank/DDBJ whole genome shotgun (WGS) entry which is preliminary data.</text>
</comment>
<name>A0A841RD14_9SPIO</name>